<name>A0AAE0X2E5_9PEZI</name>
<dbReference type="Proteomes" id="UP001270362">
    <property type="component" value="Unassembled WGS sequence"/>
</dbReference>
<evidence type="ECO:0000313" key="3">
    <source>
        <dbReference type="Proteomes" id="UP001270362"/>
    </source>
</evidence>
<sequence length="119" mass="13063">MSYILVGVHYLFLYLASSGRSLLMLLRPNSALIDAPIPCSSFLLISTLSFCPLIPAWCTSSAAGFADRWMAFVDHDKVAGNVYFRRKCLVTGGRNVGDGCAFKHAPVLTTNSSFILYTY</sequence>
<keyword evidence="1" id="KW-0472">Membrane</keyword>
<accession>A0AAE0X2E5</accession>
<comment type="caution">
    <text evidence="2">The sequence shown here is derived from an EMBL/GenBank/DDBJ whole genome shotgun (WGS) entry which is preliminary data.</text>
</comment>
<keyword evidence="1" id="KW-1133">Transmembrane helix</keyword>
<organism evidence="2 3">
    <name type="scientific">Podospora appendiculata</name>
    <dbReference type="NCBI Taxonomy" id="314037"/>
    <lineage>
        <taxon>Eukaryota</taxon>
        <taxon>Fungi</taxon>
        <taxon>Dikarya</taxon>
        <taxon>Ascomycota</taxon>
        <taxon>Pezizomycotina</taxon>
        <taxon>Sordariomycetes</taxon>
        <taxon>Sordariomycetidae</taxon>
        <taxon>Sordariales</taxon>
        <taxon>Podosporaceae</taxon>
        <taxon>Podospora</taxon>
    </lineage>
</organism>
<reference evidence="2" key="1">
    <citation type="journal article" date="2023" name="Mol. Phylogenet. Evol.">
        <title>Genome-scale phylogeny and comparative genomics of the fungal order Sordariales.</title>
        <authorList>
            <person name="Hensen N."/>
            <person name="Bonometti L."/>
            <person name="Westerberg I."/>
            <person name="Brannstrom I.O."/>
            <person name="Guillou S."/>
            <person name="Cros-Aarteil S."/>
            <person name="Calhoun S."/>
            <person name="Haridas S."/>
            <person name="Kuo A."/>
            <person name="Mondo S."/>
            <person name="Pangilinan J."/>
            <person name="Riley R."/>
            <person name="LaButti K."/>
            <person name="Andreopoulos B."/>
            <person name="Lipzen A."/>
            <person name="Chen C."/>
            <person name="Yan M."/>
            <person name="Daum C."/>
            <person name="Ng V."/>
            <person name="Clum A."/>
            <person name="Steindorff A."/>
            <person name="Ohm R.A."/>
            <person name="Martin F."/>
            <person name="Silar P."/>
            <person name="Natvig D.O."/>
            <person name="Lalanne C."/>
            <person name="Gautier V."/>
            <person name="Ament-Velasquez S.L."/>
            <person name="Kruys A."/>
            <person name="Hutchinson M.I."/>
            <person name="Powell A.J."/>
            <person name="Barry K."/>
            <person name="Miller A.N."/>
            <person name="Grigoriev I.V."/>
            <person name="Debuchy R."/>
            <person name="Gladieux P."/>
            <person name="Hiltunen Thoren M."/>
            <person name="Johannesson H."/>
        </authorList>
    </citation>
    <scope>NUCLEOTIDE SEQUENCE</scope>
    <source>
        <strain evidence="2">CBS 314.62</strain>
    </source>
</reference>
<keyword evidence="1" id="KW-0812">Transmembrane</keyword>
<keyword evidence="3" id="KW-1185">Reference proteome</keyword>
<evidence type="ECO:0000313" key="2">
    <source>
        <dbReference type="EMBL" id="KAK3683451.1"/>
    </source>
</evidence>
<dbReference type="EMBL" id="JAULSO010000004">
    <property type="protein sequence ID" value="KAK3683451.1"/>
    <property type="molecule type" value="Genomic_DNA"/>
</dbReference>
<proteinExistence type="predicted"/>
<feature type="transmembrane region" description="Helical" evidence="1">
    <location>
        <begin position="35"/>
        <end position="58"/>
    </location>
</feature>
<evidence type="ECO:0000256" key="1">
    <source>
        <dbReference type="SAM" id="Phobius"/>
    </source>
</evidence>
<dbReference type="AlphaFoldDB" id="A0AAE0X2E5"/>
<gene>
    <name evidence="2" type="ORF">B0T22DRAFT_247516</name>
</gene>
<protein>
    <submittedName>
        <fullName evidence="2">Uncharacterized protein</fullName>
    </submittedName>
</protein>
<reference evidence="2" key="2">
    <citation type="submission" date="2023-06" db="EMBL/GenBank/DDBJ databases">
        <authorList>
            <consortium name="Lawrence Berkeley National Laboratory"/>
            <person name="Haridas S."/>
            <person name="Hensen N."/>
            <person name="Bonometti L."/>
            <person name="Westerberg I."/>
            <person name="Brannstrom I.O."/>
            <person name="Guillou S."/>
            <person name="Cros-Aarteil S."/>
            <person name="Calhoun S."/>
            <person name="Kuo A."/>
            <person name="Mondo S."/>
            <person name="Pangilinan J."/>
            <person name="Riley R."/>
            <person name="Labutti K."/>
            <person name="Andreopoulos B."/>
            <person name="Lipzen A."/>
            <person name="Chen C."/>
            <person name="Yanf M."/>
            <person name="Daum C."/>
            <person name="Ng V."/>
            <person name="Clum A."/>
            <person name="Steindorff A."/>
            <person name="Ohm R."/>
            <person name="Martin F."/>
            <person name="Silar P."/>
            <person name="Natvig D."/>
            <person name="Lalanne C."/>
            <person name="Gautier V."/>
            <person name="Ament-Velasquez S.L."/>
            <person name="Kruys A."/>
            <person name="Hutchinson M.I."/>
            <person name="Powell A.J."/>
            <person name="Barry K."/>
            <person name="Miller A.N."/>
            <person name="Grigoriev I.V."/>
            <person name="Debuchy R."/>
            <person name="Gladieux P."/>
            <person name="Thoren M.H."/>
            <person name="Johannesson H."/>
        </authorList>
    </citation>
    <scope>NUCLEOTIDE SEQUENCE</scope>
    <source>
        <strain evidence="2">CBS 314.62</strain>
    </source>
</reference>